<evidence type="ECO:0000259" key="2">
    <source>
        <dbReference type="Pfam" id="PF04149"/>
    </source>
</evidence>
<evidence type="ECO:0000313" key="3">
    <source>
        <dbReference type="EMBL" id="GAA2149471.1"/>
    </source>
</evidence>
<sequence>MTASGLSAVKWRKPSRSAHEGGNCVEVGSVPQVADEAWRKASRSGHQGGECVEVAGVAPVVAVRDSKDPNGPKLAFDAPAWRTFTERVKSNAHDLP</sequence>
<feature type="region of interest" description="Disordered" evidence="1">
    <location>
        <begin position="1"/>
        <end position="24"/>
    </location>
</feature>
<name>A0ABP5LLA2_9ACTN</name>
<keyword evidence="4" id="KW-1185">Reference proteome</keyword>
<accession>A0ABP5LLA2</accession>
<evidence type="ECO:0000313" key="4">
    <source>
        <dbReference type="Proteomes" id="UP001501020"/>
    </source>
</evidence>
<organism evidence="3 4">
    <name type="scientific">Actinomadura napierensis</name>
    <dbReference type="NCBI Taxonomy" id="267854"/>
    <lineage>
        <taxon>Bacteria</taxon>
        <taxon>Bacillati</taxon>
        <taxon>Actinomycetota</taxon>
        <taxon>Actinomycetes</taxon>
        <taxon>Streptosporangiales</taxon>
        <taxon>Thermomonosporaceae</taxon>
        <taxon>Actinomadura</taxon>
    </lineage>
</organism>
<gene>
    <name evidence="3" type="ORF">GCM10009727_52940</name>
</gene>
<feature type="domain" description="DUF397" evidence="2">
    <location>
        <begin position="10"/>
        <end position="32"/>
    </location>
</feature>
<proteinExistence type="predicted"/>
<dbReference type="Proteomes" id="UP001501020">
    <property type="component" value="Unassembled WGS sequence"/>
</dbReference>
<dbReference type="InterPro" id="IPR007278">
    <property type="entry name" value="DUF397"/>
</dbReference>
<reference evidence="4" key="1">
    <citation type="journal article" date="2019" name="Int. J. Syst. Evol. Microbiol.">
        <title>The Global Catalogue of Microorganisms (GCM) 10K type strain sequencing project: providing services to taxonomists for standard genome sequencing and annotation.</title>
        <authorList>
            <consortium name="The Broad Institute Genomics Platform"/>
            <consortium name="The Broad Institute Genome Sequencing Center for Infectious Disease"/>
            <person name="Wu L."/>
            <person name="Ma J."/>
        </authorList>
    </citation>
    <scope>NUCLEOTIDE SEQUENCE [LARGE SCALE GENOMIC DNA]</scope>
    <source>
        <strain evidence="4">JCM 13850</strain>
    </source>
</reference>
<protein>
    <submittedName>
        <fullName evidence="3">DUF397 domain-containing protein</fullName>
    </submittedName>
</protein>
<dbReference type="EMBL" id="BAAAMR010000052">
    <property type="protein sequence ID" value="GAA2149471.1"/>
    <property type="molecule type" value="Genomic_DNA"/>
</dbReference>
<comment type="caution">
    <text evidence="3">The sequence shown here is derived from an EMBL/GenBank/DDBJ whole genome shotgun (WGS) entry which is preliminary data.</text>
</comment>
<dbReference type="Pfam" id="PF04149">
    <property type="entry name" value="DUF397"/>
    <property type="match status" value="2"/>
</dbReference>
<feature type="domain" description="DUF397" evidence="2">
    <location>
        <begin position="37"/>
        <end position="89"/>
    </location>
</feature>
<evidence type="ECO:0000256" key="1">
    <source>
        <dbReference type="SAM" id="MobiDB-lite"/>
    </source>
</evidence>